<dbReference type="Proteomes" id="UP000028837">
    <property type="component" value="Unassembled WGS sequence"/>
</dbReference>
<sequence length="621" mass="68118">MSCDPSEVSSETSADLEVTLEPGGGGIREEEDLSLLRPSRGSRQAPGEKRDNKRRHVNWPHSESHHVNVHFPKHLSNSELPLLLENLLRQEGQQQLWRFVTIVTHEVRQAWLRDLRDAERRHKSASVSEDVEENPRNLSELLAVEKLMSIAPHTCVLCMPSEIITHSERVHRQRAHGGLDAEEQQGNAQDRSPYRRMLLLPLYTSSDLVREAVSEPRLSHVAANATHTRSEIEDLPRRLYNLMRELKCEARIVCVLEGVRAALTIPQPHVTTTALFSDGFQAGCLDMPSSGRLDACGSPALAVGSQLPGDTLTPGSAGGENAESMPVSCSFSAENLDELICMLLIDWGIDTQEPLNPAGTAVFLLGAVKQLRTASQLSALPVDLQQRPKKRRQMSLASAAIVNKLASDGPPVSSGSGLSHDASFAVPPPSPEREASATSYAGNDWDDIERTEEQGQQERGAKMSSSHHVWTFACRLWAEQLMQIAGVTDKIASAVICRFRRPAALLAALQTAEARSNRPSELVGEEHDSHGSTRSFIRGKRSGQEAKKQSRGCRRKTVTNAGLMEVVNEMANLEAPSAFTGSARTQAGATVVPIRALKIGRARAEKICRLFQEHVDSRTIL</sequence>
<feature type="region of interest" description="Disordered" evidence="1">
    <location>
        <begin position="1"/>
        <end position="65"/>
    </location>
</feature>
<organism evidence="2 3">
    <name type="scientific">Toxoplasma gondii GAB2-2007-GAL-DOM2</name>
    <dbReference type="NCBI Taxonomy" id="1130820"/>
    <lineage>
        <taxon>Eukaryota</taxon>
        <taxon>Sar</taxon>
        <taxon>Alveolata</taxon>
        <taxon>Apicomplexa</taxon>
        <taxon>Conoidasida</taxon>
        <taxon>Coccidia</taxon>
        <taxon>Eucoccidiorida</taxon>
        <taxon>Eimeriorina</taxon>
        <taxon>Sarcocystidae</taxon>
        <taxon>Toxoplasma</taxon>
    </lineage>
</organism>
<gene>
    <name evidence="2" type="ORF">TGDOM2_257540</name>
</gene>
<proteinExistence type="predicted"/>
<feature type="region of interest" description="Disordered" evidence="1">
    <location>
        <begin position="408"/>
        <end position="464"/>
    </location>
</feature>
<comment type="caution">
    <text evidence="2">The sequence shown here is derived from an EMBL/GenBank/DDBJ whole genome shotgun (WGS) entry which is preliminary data.</text>
</comment>
<dbReference type="AlphaFoldDB" id="A0A086JGY9"/>
<dbReference type="InterPro" id="IPR042530">
    <property type="entry name" value="EME1/EME2_C"/>
</dbReference>
<evidence type="ECO:0000256" key="1">
    <source>
        <dbReference type="SAM" id="MobiDB-lite"/>
    </source>
</evidence>
<evidence type="ECO:0000313" key="3">
    <source>
        <dbReference type="Proteomes" id="UP000028837"/>
    </source>
</evidence>
<accession>A0A086JGY9</accession>
<dbReference type="OrthoDB" id="330235at2759"/>
<feature type="region of interest" description="Disordered" evidence="1">
    <location>
        <begin position="517"/>
        <end position="554"/>
    </location>
</feature>
<evidence type="ECO:0000313" key="2">
    <source>
        <dbReference type="EMBL" id="KFG31407.1"/>
    </source>
</evidence>
<dbReference type="Gene3D" id="1.10.150.670">
    <property type="entry name" value="Crossover junction endonuclease EME1, DNA-binding domain"/>
    <property type="match status" value="1"/>
</dbReference>
<dbReference type="VEuPathDB" id="ToxoDB:TGDOM2_257540"/>
<name>A0A086JGY9_TOXGO</name>
<dbReference type="EMBL" id="AHZU02001529">
    <property type="protein sequence ID" value="KFG31407.1"/>
    <property type="molecule type" value="Genomic_DNA"/>
</dbReference>
<protein>
    <submittedName>
        <fullName evidence="2">Uncharacterized protein</fullName>
    </submittedName>
</protein>
<reference evidence="2 3" key="1">
    <citation type="submission" date="2014-02" db="EMBL/GenBank/DDBJ databases">
        <authorList>
            <person name="Sibley D."/>
            <person name="Venepally P."/>
            <person name="Karamycheva S."/>
            <person name="Hadjithomas M."/>
            <person name="Khan A."/>
            <person name="Brunk B."/>
            <person name="Roos D."/>
            <person name="Caler E."/>
            <person name="Lorenzi H."/>
        </authorList>
    </citation>
    <scope>NUCLEOTIDE SEQUENCE [LARGE SCALE GENOMIC DNA]</scope>
    <source>
        <strain evidence="2 3">GAB2-2007-GAL-DOM2</strain>
    </source>
</reference>